<dbReference type="GO" id="GO:0005634">
    <property type="term" value="C:nucleus"/>
    <property type="evidence" value="ECO:0007669"/>
    <property type="project" value="UniProtKB-SubCell"/>
</dbReference>
<evidence type="ECO:0000256" key="4">
    <source>
        <dbReference type="ARBA" id="ARBA00023242"/>
    </source>
</evidence>
<dbReference type="OrthoDB" id="49151at2759"/>
<dbReference type="GO" id="GO:1990838">
    <property type="term" value="F:poly(U)-specific exoribonuclease activity, producing 3' uridine cyclic phosphate ends"/>
    <property type="evidence" value="ECO:0007669"/>
    <property type="project" value="UniProtKB-UniRule"/>
</dbReference>
<dbReference type="Pfam" id="PF09749">
    <property type="entry name" value="HVSL"/>
    <property type="match status" value="1"/>
</dbReference>
<feature type="active site" description="Proton donor/acceptor" evidence="5">
    <location>
        <position position="275"/>
    </location>
</feature>
<feature type="compositionally biased region" description="Polar residues" evidence="6">
    <location>
        <begin position="247"/>
        <end position="266"/>
    </location>
</feature>
<keyword evidence="2 5" id="KW-0378">Hydrolase</keyword>
<evidence type="ECO:0000313" key="7">
    <source>
        <dbReference type="EMBL" id="CAI6280630.1"/>
    </source>
</evidence>
<dbReference type="EMBL" id="CAOQHR010000001">
    <property type="protein sequence ID" value="CAI6280630.1"/>
    <property type="molecule type" value="Genomic_DNA"/>
</dbReference>
<proteinExistence type="inferred from homology"/>
<evidence type="ECO:0000313" key="8">
    <source>
        <dbReference type="Proteomes" id="UP001152607"/>
    </source>
</evidence>
<keyword evidence="4 5" id="KW-0539">Nucleus</keyword>
<reference evidence="7" key="1">
    <citation type="submission" date="2023-01" db="EMBL/GenBank/DDBJ databases">
        <authorList>
            <person name="Van Ghelder C."/>
            <person name="Rancurel C."/>
        </authorList>
    </citation>
    <scope>NUCLEOTIDE SEQUENCE</scope>
    <source>
        <strain evidence="7">CNCM I-4278</strain>
    </source>
</reference>
<feature type="region of interest" description="Disordered" evidence="6">
    <location>
        <begin position="233"/>
        <end position="266"/>
    </location>
</feature>
<keyword evidence="8" id="KW-1185">Reference proteome</keyword>
<dbReference type="GO" id="GO:0034477">
    <property type="term" value="P:U6 snRNA 3'-end processing"/>
    <property type="evidence" value="ECO:0007669"/>
    <property type="project" value="UniProtKB-UniRule"/>
</dbReference>
<dbReference type="HAMAP" id="MF_03040">
    <property type="entry name" value="USB1"/>
    <property type="match status" value="1"/>
</dbReference>
<evidence type="ECO:0000256" key="1">
    <source>
        <dbReference type="ARBA" id="ARBA00022722"/>
    </source>
</evidence>
<comment type="similarity">
    <text evidence="5">Belongs to the 2H phosphoesterase superfamily. USB1 family.</text>
</comment>
<name>A0A9W4U7G5_9PLEO</name>
<evidence type="ECO:0000256" key="6">
    <source>
        <dbReference type="SAM" id="MobiDB-lite"/>
    </source>
</evidence>
<gene>
    <name evidence="5" type="primary">USB1</name>
    <name evidence="7" type="ORF">PDIGIT_LOCUS2096</name>
</gene>
<keyword evidence="3" id="KW-0456">Lyase</keyword>
<evidence type="ECO:0000256" key="2">
    <source>
        <dbReference type="ARBA" id="ARBA00022801"/>
    </source>
</evidence>
<feature type="region of interest" description="Disordered" evidence="6">
    <location>
        <begin position="1"/>
        <end position="49"/>
    </location>
</feature>
<organism evidence="7 8">
    <name type="scientific">Periconia digitata</name>
    <dbReference type="NCBI Taxonomy" id="1303443"/>
    <lineage>
        <taxon>Eukaryota</taxon>
        <taxon>Fungi</taxon>
        <taxon>Dikarya</taxon>
        <taxon>Ascomycota</taxon>
        <taxon>Pezizomycotina</taxon>
        <taxon>Dothideomycetes</taxon>
        <taxon>Pleosporomycetidae</taxon>
        <taxon>Pleosporales</taxon>
        <taxon>Massarineae</taxon>
        <taxon>Periconiaceae</taxon>
        <taxon>Periconia</taxon>
    </lineage>
</organism>
<protein>
    <recommendedName>
        <fullName evidence="5">U6 snRNA phosphodiesterase</fullName>
        <ecNumber evidence="5">3.1.4.-</ecNumber>
    </recommendedName>
</protein>
<dbReference type="EC" id="3.1.4.-" evidence="5"/>
<comment type="function">
    <text evidence="5">Phosphodiesterase responsible for the U6 snRNA 3' end processing. Acts as an exoribonuclease (RNase) responsible for trimming the poly(U) tract of the last nucleotides in the pre-U6 snRNA molecule, leading to the formation of mature U6 snRNA.</text>
</comment>
<dbReference type="GO" id="GO:0016829">
    <property type="term" value="F:lyase activity"/>
    <property type="evidence" value="ECO:0007669"/>
    <property type="project" value="UniProtKB-KW"/>
</dbReference>
<comment type="caution">
    <text evidence="7">The sequence shown here is derived from an EMBL/GenBank/DDBJ whole genome shotgun (WGS) entry which is preliminary data.</text>
</comment>
<feature type="active site" description="Proton donor/acceptor" evidence="5">
    <location>
        <position position="149"/>
    </location>
</feature>
<accession>A0A9W4U7G5</accession>
<dbReference type="PANTHER" id="PTHR13522">
    <property type="entry name" value="U6 SNRNA PHOSPHODIESTERASE 1"/>
    <property type="match status" value="1"/>
</dbReference>
<comment type="subcellular location">
    <subcellularLocation>
        <location evidence="5">Nucleus</location>
    </subcellularLocation>
</comment>
<evidence type="ECO:0000256" key="5">
    <source>
        <dbReference type="HAMAP-Rule" id="MF_03040"/>
    </source>
</evidence>
<dbReference type="AlphaFoldDB" id="A0A9W4U7G5"/>
<dbReference type="Gene3D" id="3.90.1140.10">
    <property type="entry name" value="Cyclic phosphodiesterase"/>
    <property type="match status" value="1"/>
</dbReference>
<sequence length="342" mass="37434">MSLVLYPDSDQEDEDTHHAPSNVQPASSPERKADALGARSVKRKRSADLPPLPAAFHNLYSVNARISTSDDPSLHGGRKRAVPHVQGNWPSHVFLEWVPSQPESQALRRLIDQVEASIKHDIDAKNKSLQAPDIVPSLLSPLGTPLPLHISLSRTLQIKTDNREPFLDTLIASIRTSMVKPFSLRVSKLKWVPNFERNRWFLVLVLQKPPQNELNRLLDSCNQATCQTGHPGLYVGGRGDGPMPHNTAHNQSNSLTGKSCDNTPTNGVDRTENFHVSVAWNLAEPDADLIQLVEDLDVSKYVATLQPAFDAVKVKIGNSVHDVNLGTRKSGLGTTGGLLGLG</sequence>
<dbReference type="Proteomes" id="UP001152607">
    <property type="component" value="Unassembled WGS sequence"/>
</dbReference>
<keyword evidence="1 5" id="KW-0540">Nuclease</keyword>
<evidence type="ECO:0000256" key="3">
    <source>
        <dbReference type="ARBA" id="ARBA00023239"/>
    </source>
</evidence>
<dbReference type="PANTHER" id="PTHR13522:SF3">
    <property type="entry name" value="U6 SNRNA PHOSPHODIESTERASE 1"/>
    <property type="match status" value="1"/>
</dbReference>
<dbReference type="InterPro" id="IPR027521">
    <property type="entry name" value="Usb1"/>
</dbReference>